<dbReference type="AlphaFoldDB" id="A0A4Y2V5M9"/>
<proteinExistence type="predicted"/>
<dbReference type="EMBL" id="BGPR01042553">
    <property type="protein sequence ID" value="GBO18990.1"/>
    <property type="molecule type" value="Genomic_DNA"/>
</dbReference>
<name>A0A4Y2V5M9_ARAVE</name>
<evidence type="ECO:0000313" key="2">
    <source>
        <dbReference type="Proteomes" id="UP000499080"/>
    </source>
</evidence>
<comment type="caution">
    <text evidence="1">The sequence shown here is derived from an EMBL/GenBank/DDBJ whole genome shotgun (WGS) entry which is preliminary data.</text>
</comment>
<keyword evidence="2" id="KW-1185">Reference proteome</keyword>
<gene>
    <name evidence="1" type="ORF">AVEN_103602_1</name>
</gene>
<sequence length="84" mass="9630">KVALNSSLNAVTYLDKFYVRGNTSKDLCPLDQYVPTEVVNCEDVEVAPRKAYNAKVDRGKKERKLLFYEHLDFLILISYPSKST</sequence>
<accession>A0A4Y2V5M9</accession>
<protein>
    <submittedName>
        <fullName evidence="1">Uncharacterized protein</fullName>
    </submittedName>
</protein>
<feature type="non-terminal residue" evidence="1">
    <location>
        <position position="1"/>
    </location>
</feature>
<reference evidence="1 2" key="1">
    <citation type="journal article" date="2019" name="Sci. Rep.">
        <title>Orb-weaving spider Araneus ventricosus genome elucidates the spidroin gene catalogue.</title>
        <authorList>
            <person name="Kono N."/>
            <person name="Nakamura H."/>
            <person name="Ohtoshi R."/>
            <person name="Moran D.A.P."/>
            <person name="Shinohara A."/>
            <person name="Yoshida Y."/>
            <person name="Fujiwara M."/>
            <person name="Mori M."/>
            <person name="Tomita M."/>
            <person name="Arakawa K."/>
        </authorList>
    </citation>
    <scope>NUCLEOTIDE SEQUENCE [LARGE SCALE GENOMIC DNA]</scope>
</reference>
<evidence type="ECO:0000313" key="1">
    <source>
        <dbReference type="EMBL" id="GBO18990.1"/>
    </source>
</evidence>
<dbReference type="Proteomes" id="UP000499080">
    <property type="component" value="Unassembled WGS sequence"/>
</dbReference>
<organism evidence="1 2">
    <name type="scientific">Araneus ventricosus</name>
    <name type="common">Orbweaver spider</name>
    <name type="synonym">Epeira ventricosa</name>
    <dbReference type="NCBI Taxonomy" id="182803"/>
    <lineage>
        <taxon>Eukaryota</taxon>
        <taxon>Metazoa</taxon>
        <taxon>Ecdysozoa</taxon>
        <taxon>Arthropoda</taxon>
        <taxon>Chelicerata</taxon>
        <taxon>Arachnida</taxon>
        <taxon>Araneae</taxon>
        <taxon>Araneomorphae</taxon>
        <taxon>Entelegynae</taxon>
        <taxon>Araneoidea</taxon>
        <taxon>Araneidae</taxon>
        <taxon>Araneus</taxon>
    </lineage>
</organism>